<sequence>MNFETLKSIILFILIMLSLFLTVALWNYQPSHDRVEDDLGVNTDVGGLEQKMTDVVQPSNIVFHNIGGDYGFKDPKDEALFYQKMQNWTLYNFQPVESGFPEGQVMSEVVFPTGLPISTLSSIFTVSEEEQEIGLPAGNFKHMLFVLDESTESITEVRFISRDGENVVRAQIQATDAFADLISHHRSLENKQELIKYENKNTRIFIPKNEVTMTDHYISVDPVKVEPLTNALFDDVSRVKKSKRSDDTTSFSDYDSEMRIAEDGNSMKLEKALFGKGAILDDYELITESLAMVNNHKGWTDKYHLFDVTDYQVSYRMIYDGIPVLSPSRLSEITVQYRQEELYRYKRPLIDIVDVYADEEREIVLESGERVIDVLENTTSINQNTIQDISIGYRFIPSNPGKQNVFYTLMPAWYVKHNGKWENINEKLDAVQLSKGADQDAMGSN</sequence>
<dbReference type="CDD" id="cd15787">
    <property type="entry name" value="YycH_N"/>
    <property type="match status" value="1"/>
</dbReference>
<dbReference type="Pfam" id="PF07435">
    <property type="entry name" value="YycH"/>
    <property type="match status" value="1"/>
</dbReference>
<dbReference type="InterPro" id="IPR042274">
    <property type="entry name" value="YycH/YycI_2"/>
</dbReference>
<dbReference type="InterPro" id="IPR009996">
    <property type="entry name" value="YycH"/>
</dbReference>
<keyword evidence="1" id="KW-1133">Transmembrane helix</keyword>
<dbReference type="EMBL" id="FNQR01000002">
    <property type="protein sequence ID" value="SDZ96931.1"/>
    <property type="molecule type" value="Genomic_DNA"/>
</dbReference>
<protein>
    <submittedName>
        <fullName evidence="3">Two-component signal transduction system YycFG, regulatory protein YycH</fullName>
    </submittedName>
</protein>
<dbReference type="Gene3D" id="3.10.450.310">
    <property type="match status" value="1"/>
</dbReference>
<dbReference type="RefSeq" id="WP_093042191.1">
    <property type="nucleotide sequence ID" value="NZ_FNQR01000002.1"/>
</dbReference>
<evidence type="ECO:0000259" key="2">
    <source>
        <dbReference type="Pfam" id="PF07435"/>
    </source>
</evidence>
<dbReference type="Gene3D" id="3.30.310.160">
    <property type="entry name" value="YycH protein, domain 2"/>
    <property type="match status" value="1"/>
</dbReference>
<organism evidence="3 4">
    <name type="scientific">Thalassobacillus cyri</name>
    <dbReference type="NCBI Taxonomy" id="571932"/>
    <lineage>
        <taxon>Bacteria</taxon>
        <taxon>Bacillati</taxon>
        <taxon>Bacillota</taxon>
        <taxon>Bacilli</taxon>
        <taxon>Bacillales</taxon>
        <taxon>Bacillaceae</taxon>
        <taxon>Thalassobacillus</taxon>
    </lineage>
</organism>
<gene>
    <name evidence="3" type="ORF">SAMN05421743_102109</name>
</gene>
<feature type="domain" description="Regulatory protein YycH" evidence="2">
    <location>
        <begin position="4"/>
        <end position="425"/>
    </location>
</feature>
<name>A0A1H3XDA2_9BACI</name>
<dbReference type="OrthoDB" id="2382185at2"/>
<feature type="transmembrane region" description="Helical" evidence="1">
    <location>
        <begin position="9"/>
        <end position="28"/>
    </location>
</feature>
<evidence type="ECO:0000256" key="1">
    <source>
        <dbReference type="SAM" id="Phobius"/>
    </source>
</evidence>
<evidence type="ECO:0000313" key="4">
    <source>
        <dbReference type="Proteomes" id="UP000198584"/>
    </source>
</evidence>
<dbReference type="AlphaFoldDB" id="A0A1H3XDA2"/>
<accession>A0A1H3XDA2</accession>
<keyword evidence="1" id="KW-0812">Transmembrane</keyword>
<proteinExistence type="predicted"/>
<evidence type="ECO:0000313" key="3">
    <source>
        <dbReference type="EMBL" id="SDZ96931.1"/>
    </source>
</evidence>
<keyword evidence="4" id="KW-1185">Reference proteome</keyword>
<dbReference type="Proteomes" id="UP000198584">
    <property type="component" value="Unassembled WGS sequence"/>
</dbReference>
<keyword evidence="1" id="KW-0472">Membrane</keyword>
<dbReference type="STRING" id="571932.SAMN05421743_102109"/>
<reference evidence="3 4" key="1">
    <citation type="submission" date="2016-10" db="EMBL/GenBank/DDBJ databases">
        <authorList>
            <person name="de Groot N.N."/>
        </authorList>
    </citation>
    <scope>NUCLEOTIDE SEQUENCE [LARGE SCALE GENOMIC DNA]</scope>
    <source>
        <strain evidence="3 4">CCM7597</strain>
    </source>
</reference>